<comment type="caution">
    <text evidence="1">The sequence shown here is derived from an EMBL/GenBank/DDBJ whole genome shotgun (WGS) entry which is preliminary data.</text>
</comment>
<dbReference type="InterPro" id="IPR021247">
    <property type="entry name" value="DUF2785"/>
</dbReference>
<dbReference type="AlphaFoldDB" id="A0A1V4ER64"/>
<evidence type="ECO:0000313" key="1">
    <source>
        <dbReference type="EMBL" id="OPG15417.1"/>
    </source>
</evidence>
<organism evidence="1 2">
    <name type="scientific">Ferroacidibacillus organovorans</name>
    <dbReference type="NCBI Taxonomy" id="1765683"/>
    <lineage>
        <taxon>Bacteria</taxon>
        <taxon>Bacillati</taxon>
        <taxon>Bacillota</taxon>
        <taxon>Bacilli</taxon>
        <taxon>Bacillales</taxon>
        <taxon>Alicyclobacillaceae</taxon>
        <taxon>Ferroacidibacillus</taxon>
    </lineage>
</organism>
<dbReference type="Pfam" id="PF10978">
    <property type="entry name" value="DUF2785"/>
    <property type="match status" value="1"/>
</dbReference>
<gene>
    <name evidence="1" type="ORF">B2M26_12075</name>
</gene>
<reference evidence="1 2" key="1">
    <citation type="submission" date="2017-02" db="EMBL/GenBank/DDBJ databases">
        <title>Draft genome of Acidibacillus ferrooxidans Huett2.</title>
        <authorList>
            <person name="Schopf S."/>
        </authorList>
    </citation>
    <scope>NUCLEOTIDE SEQUENCE [LARGE SCALE GENOMIC DNA]</scope>
    <source>
        <strain evidence="1 2">Huett2</strain>
    </source>
</reference>
<evidence type="ECO:0008006" key="3">
    <source>
        <dbReference type="Google" id="ProtNLM"/>
    </source>
</evidence>
<protein>
    <recommendedName>
        <fullName evidence="3">DUF2785 domain-containing protein</fullName>
    </recommendedName>
</protein>
<name>A0A1V4ER64_9BACL</name>
<accession>A0A1V4ER64</accession>
<dbReference type="EMBL" id="MWPS01000033">
    <property type="protein sequence ID" value="OPG15417.1"/>
    <property type="molecule type" value="Genomic_DNA"/>
</dbReference>
<evidence type="ECO:0000313" key="2">
    <source>
        <dbReference type="Proteomes" id="UP000190229"/>
    </source>
</evidence>
<proteinExistence type="predicted"/>
<sequence>MITQSNLSRVICCHHFHMEDLMTQNRAHNAELLSKIMDNDCQLPTGTNPLAFCLALVENFRSTDARLRDRLSYSLLARLLTEYHFLSVEDRQTLLKVALDDQHLFYRIGESGTDSVFIRGFSILVVPLILDPDIEHQQLSADLVHDTIRSVLSYAREERDRRGYIDGKGWAHTIAHAADALDSCAQHPFSTEMERLEVLHCVADLASVSNPIYFQEDDRLAFTASRIIKKGWVTADALEDWMNRFIKPEGPEPDDTIRLTNLEHFLRSLYFLLKWKQVDSGLIEKIDERLRALSWYVQANVL</sequence>
<keyword evidence="2" id="KW-1185">Reference proteome</keyword>
<dbReference type="Proteomes" id="UP000190229">
    <property type="component" value="Unassembled WGS sequence"/>
</dbReference>